<protein>
    <submittedName>
        <fullName evidence="1">SRPBCC family protein</fullName>
    </submittedName>
</protein>
<dbReference type="EMBL" id="JAANNW010000006">
    <property type="protein sequence ID" value="NUV74266.1"/>
    <property type="molecule type" value="Genomic_DNA"/>
</dbReference>
<dbReference type="Proteomes" id="UP000556843">
    <property type="component" value="Unassembled WGS sequence"/>
</dbReference>
<reference evidence="1" key="1">
    <citation type="submission" date="2020-03" db="EMBL/GenBank/DDBJ databases">
        <title>Complete genome sequence of sixteen Streptomyces strains facilitates identification of candidate genes involved in plant growth-promotion in grain legumes and cereals.</title>
        <authorList>
            <person name="Gopalakrishnan S."/>
            <person name="Thakur V."/>
            <person name="Saxena R."/>
            <person name="Vadlamudi S."/>
            <person name="Purohit S."/>
            <person name="Kumar V."/>
            <person name="Rathore A."/>
            <person name="Chitikineni A."/>
            <person name="Varshney R.K."/>
        </authorList>
    </citation>
    <scope>NUCLEOTIDE SEQUENCE</scope>
    <source>
        <strain evidence="1">CAI-93</strain>
    </source>
</reference>
<comment type="caution">
    <text evidence="1">The sequence shown here is derived from an EMBL/GenBank/DDBJ whole genome shotgun (WGS) entry which is preliminary data.</text>
</comment>
<organism evidence="1 2">
    <name type="scientific">Streptomyces fungicidicus</name>
    <dbReference type="NCBI Taxonomy" id="68203"/>
    <lineage>
        <taxon>Bacteria</taxon>
        <taxon>Bacillati</taxon>
        <taxon>Actinomycetota</taxon>
        <taxon>Actinomycetes</taxon>
        <taxon>Kitasatosporales</taxon>
        <taxon>Streptomycetaceae</taxon>
        <taxon>Streptomyces</taxon>
    </lineage>
</organism>
<evidence type="ECO:0000313" key="1">
    <source>
        <dbReference type="EMBL" id="NUV74266.1"/>
    </source>
</evidence>
<proteinExistence type="predicted"/>
<name>A0ACC7XXC2_9ACTN</name>
<gene>
    <name evidence="1" type="ORF">G6W56_08820</name>
</gene>
<accession>A0ACC7XXC2</accession>
<sequence>MTRFELETRIAAPVPLVFGLSLDVDAHTASMARSGERAVAGVTSGAMALGDTVTWRARHFGVVWRMTSRITAYDHPTHFVDEQTAGPFHHWWHAHHFTPDGHGGTLMRDEIDFRAPLGPLGRLAERVALDRYMPHLMRERNEHLRAVAEREAGGAPGGGTGEAPAAGPLTT</sequence>
<keyword evidence="2" id="KW-1185">Reference proteome</keyword>
<evidence type="ECO:0000313" key="2">
    <source>
        <dbReference type="Proteomes" id="UP000556843"/>
    </source>
</evidence>